<evidence type="ECO:0000313" key="1">
    <source>
        <dbReference type="EMBL" id="CAP16370.1"/>
    </source>
</evidence>
<name>A8WI85_PROMP</name>
<dbReference type="HOGENOM" id="CLU_2993135_0_0_3"/>
<dbReference type="KEGG" id="pmm:PMM1866"/>
<reference evidence="1 2" key="1">
    <citation type="journal article" date="2003" name="Nature">
        <title>Genome divergence in two Prochlorococcus ecotypes reflects oceanic niche differentiation.</title>
        <authorList>
            <person name="Rocap G."/>
            <person name="Larimer F.W."/>
            <person name="Lamerdin J.E."/>
            <person name="Malfatti S."/>
            <person name="Chain P."/>
            <person name="Ahlgren N.A."/>
            <person name="Arellano A."/>
            <person name="Coleman M."/>
            <person name="Hauser L."/>
            <person name="Hess W.R."/>
            <person name="Johnson Z.I."/>
            <person name="Land M.L."/>
            <person name="Lindell D."/>
            <person name="Post A.F."/>
            <person name="Regala W."/>
            <person name="Shah M."/>
            <person name="Shaw S.L."/>
            <person name="Steglich C."/>
            <person name="Sullivan M.B."/>
            <person name="Ting C.S."/>
            <person name="Tolonen A."/>
            <person name="Webb E.A."/>
            <person name="Zinser E.R."/>
            <person name="Chisholm S.W."/>
        </authorList>
    </citation>
    <scope>NUCLEOTIDE SEQUENCE [LARGE SCALE GENOMIC DNA]</scope>
    <source>
        <strain evidence="2">CCMP1986 / NIES-2087 / MED4</strain>
    </source>
</reference>
<dbReference type="EMBL" id="BX548174">
    <property type="protein sequence ID" value="CAP16370.1"/>
    <property type="molecule type" value="Genomic_DNA"/>
</dbReference>
<proteinExistence type="predicted"/>
<dbReference type="RefSeq" id="WP_173027970.1">
    <property type="nucleotide sequence ID" value="NC_005072.1"/>
</dbReference>
<sequence length="57" mass="6705">MENKKGMKVEPLNFFSNDMKVAKDQLAHNHLKLTYQRDSVTDLEQKHKEWAQEDTAS</sequence>
<dbReference type="AlphaFoldDB" id="A8WI85"/>
<dbReference type="Proteomes" id="UP000001026">
    <property type="component" value="Chromosome"/>
</dbReference>
<accession>A8WI85</accession>
<gene>
    <name evidence="1" type="ordered locus">PMM1866</name>
</gene>
<dbReference type="STRING" id="59919.PMM1866"/>
<evidence type="ECO:0000313" key="2">
    <source>
        <dbReference type="Proteomes" id="UP000001026"/>
    </source>
</evidence>
<protein>
    <submittedName>
        <fullName evidence="1">Uncharacterized protein</fullName>
    </submittedName>
</protein>
<organism evidence="1 2">
    <name type="scientific">Prochlorococcus marinus subsp. pastoris (strain CCMP1986 / NIES-2087 / MED4)</name>
    <dbReference type="NCBI Taxonomy" id="59919"/>
    <lineage>
        <taxon>Bacteria</taxon>
        <taxon>Bacillati</taxon>
        <taxon>Cyanobacteriota</taxon>
        <taxon>Cyanophyceae</taxon>
        <taxon>Synechococcales</taxon>
        <taxon>Prochlorococcaceae</taxon>
        <taxon>Prochlorococcus</taxon>
    </lineage>
</organism>